<keyword evidence="21" id="KW-1185">Reference proteome</keyword>
<evidence type="ECO:0000256" key="3">
    <source>
        <dbReference type="ARBA" id="ARBA00008663"/>
    </source>
</evidence>
<dbReference type="Gene3D" id="2.40.33.10">
    <property type="entry name" value="PK beta-barrel domain-like"/>
    <property type="match status" value="1"/>
</dbReference>
<feature type="region of interest" description="Disordered" evidence="15">
    <location>
        <begin position="458"/>
        <end position="481"/>
    </location>
</feature>
<dbReference type="NCBIfam" id="TIGR01064">
    <property type="entry name" value="pyruv_kin"/>
    <property type="match status" value="1"/>
</dbReference>
<comment type="similarity">
    <text evidence="3 14">Belongs to the pyruvate kinase family.</text>
</comment>
<dbReference type="GO" id="GO:0005524">
    <property type="term" value="F:ATP binding"/>
    <property type="evidence" value="ECO:0007669"/>
    <property type="project" value="UniProtKB-KW"/>
</dbReference>
<dbReference type="Pfam" id="PF00224">
    <property type="entry name" value="PK"/>
    <property type="match status" value="1"/>
</dbReference>
<evidence type="ECO:0000256" key="14">
    <source>
        <dbReference type="RuleBase" id="RU000504"/>
    </source>
</evidence>
<keyword evidence="9" id="KW-0067">ATP-binding</keyword>
<keyword evidence="12" id="KW-0670">Pyruvate</keyword>
<dbReference type="InterPro" id="IPR015795">
    <property type="entry name" value="Pyrv_Knase_C"/>
</dbReference>
<comment type="cofactor">
    <cofactor evidence="1">
        <name>K(+)</name>
        <dbReference type="ChEBI" id="CHEBI:29103"/>
    </cofactor>
</comment>
<dbReference type="Proteomes" id="UP000747110">
    <property type="component" value="Unassembled WGS sequence"/>
</dbReference>
<evidence type="ECO:0000259" key="16">
    <source>
        <dbReference type="Pfam" id="PF00224"/>
    </source>
</evidence>
<dbReference type="EC" id="2.7.1.40" evidence="4 14"/>
<evidence type="ECO:0000313" key="20">
    <source>
        <dbReference type="Proteomes" id="UP000722791"/>
    </source>
</evidence>
<comment type="catalytic activity">
    <reaction evidence="13 14">
        <text>pyruvate + ATP = phosphoenolpyruvate + ADP + H(+)</text>
        <dbReference type="Rhea" id="RHEA:18157"/>
        <dbReference type="ChEBI" id="CHEBI:15361"/>
        <dbReference type="ChEBI" id="CHEBI:15378"/>
        <dbReference type="ChEBI" id="CHEBI:30616"/>
        <dbReference type="ChEBI" id="CHEBI:58702"/>
        <dbReference type="ChEBI" id="CHEBI:456216"/>
        <dbReference type="EC" id="2.7.1.40"/>
    </reaction>
</comment>
<protein>
    <recommendedName>
        <fullName evidence="4 14">Pyruvate kinase</fullName>
        <ecNumber evidence="4 14">2.7.1.40</ecNumber>
    </recommendedName>
</protein>
<dbReference type="GO" id="GO:0030955">
    <property type="term" value="F:potassium ion binding"/>
    <property type="evidence" value="ECO:0007669"/>
    <property type="project" value="InterPro"/>
</dbReference>
<evidence type="ECO:0000256" key="15">
    <source>
        <dbReference type="SAM" id="MobiDB-lite"/>
    </source>
</evidence>
<keyword evidence="11 14" id="KW-0324">Glycolysis</keyword>
<evidence type="ECO:0000256" key="9">
    <source>
        <dbReference type="ARBA" id="ARBA00022840"/>
    </source>
</evidence>
<dbReference type="InterPro" id="IPR036918">
    <property type="entry name" value="Pyrv_Knase_C_sf"/>
</dbReference>
<dbReference type="AlphaFoldDB" id="A0A8J4GEE0"/>
<dbReference type="GO" id="GO:0016301">
    <property type="term" value="F:kinase activity"/>
    <property type="evidence" value="ECO:0007669"/>
    <property type="project" value="UniProtKB-KW"/>
</dbReference>
<dbReference type="InterPro" id="IPR040442">
    <property type="entry name" value="Pyrv_kinase-like_dom_sf"/>
</dbReference>
<feature type="domain" description="Pyruvate kinase barrel" evidence="16">
    <location>
        <begin position="34"/>
        <end position="364"/>
    </location>
</feature>
<dbReference type="EMBL" id="BNCQ01000019">
    <property type="protein sequence ID" value="GIM05574.1"/>
    <property type="molecule type" value="Genomic_DNA"/>
</dbReference>
<organism evidence="19 20">
    <name type="scientific">Volvox reticuliferus</name>
    <dbReference type="NCBI Taxonomy" id="1737510"/>
    <lineage>
        <taxon>Eukaryota</taxon>
        <taxon>Viridiplantae</taxon>
        <taxon>Chlorophyta</taxon>
        <taxon>core chlorophytes</taxon>
        <taxon>Chlorophyceae</taxon>
        <taxon>CS clade</taxon>
        <taxon>Chlamydomonadales</taxon>
        <taxon>Volvocaceae</taxon>
        <taxon>Volvox</taxon>
    </lineage>
</organism>
<name>A0A8J4GEE0_9CHLO</name>
<evidence type="ECO:0000313" key="19">
    <source>
        <dbReference type="EMBL" id="GIM05574.1"/>
    </source>
</evidence>
<comment type="caution">
    <text evidence="19">The sequence shown here is derived from an EMBL/GenBank/DDBJ whole genome shotgun (WGS) entry which is preliminary data.</text>
</comment>
<evidence type="ECO:0000256" key="1">
    <source>
        <dbReference type="ARBA" id="ARBA00001958"/>
    </source>
</evidence>
<dbReference type="Pfam" id="PF02887">
    <property type="entry name" value="PK_C"/>
    <property type="match status" value="1"/>
</dbReference>
<dbReference type="InterPro" id="IPR015793">
    <property type="entry name" value="Pyrv_Knase_brl"/>
</dbReference>
<evidence type="ECO:0000256" key="13">
    <source>
        <dbReference type="ARBA" id="ARBA00048152"/>
    </source>
</evidence>
<evidence type="ECO:0000256" key="6">
    <source>
        <dbReference type="ARBA" id="ARBA00022723"/>
    </source>
</evidence>
<dbReference type="Gene3D" id="3.20.20.60">
    <property type="entry name" value="Phosphoenolpyruvate-binding domains"/>
    <property type="match status" value="1"/>
</dbReference>
<keyword evidence="8 14" id="KW-0418">Kinase</keyword>
<dbReference type="EMBL" id="BNCP01000001">
    <property type="protein sequence ID" value="GIL69968.1"/>
    <property type="molecule type" value="Genomic_DNA"/>
</dbReference>
<reference evidence="19" key="1">
    <citation type="journal article" date="2021" name="Proc. Natl. Acad. Sci. U.S.A.">
        <title>Three genomes in the algal genus Volvox reveal the fate of a haploid sex-determining region after a transition to homothallism.</title>
        <authorList>
            <person name="Yamamoto K."/>
            <person name="Hamaji T."/>
            <person name="Kawai-Toyooka H."/>
            <person name="Matsuzaki R."/>
            <person name="Takahashi F."/>
            <person name="Nishimura Y."/>
            <person name="Kawachi M."/>
            <person name="Noguchi H."/>
            <person name="Minakuchi Y."/>
            <person name="Umen J.G."/>
            <person name="Toyoda A."/>
            <person name="Nozaki H."/>
        </authorList>
    </citation>
    <scope>NUCLEOTIDE SEQUENCE</scope>
    <source>
        <strain evidence="19">NIES-3785</strain>
        <strain evidence="18">NIES-3786</strain>
    </source>
</reference>
<feature type="compositionally biased region" description="Basic and acidic residues" evidence="15">
    <location>
        <begin position="458"/>
        <end position="472"/>
    </location>
</feature>
<accession>A0A8J4GEE0</accession>
<dbReference type="Gene3D" id="3.40.1380.20">
    <property type="entry name" value="Pyruvate kinase, C-terminal domain"/>
    <property type="match status" value="1"/>
</dbReference>
<dbReference type="GO" id="GO:0004743">
    <property type="term" value="F:pyruvate kinase activity"/>
    <property type="evidence" value="ECO:0007669"/>
    <property type="project" value="UniProtKB-EC"/>
</dbReference>
<dbReference type="InterPro" id="IPR015813">
    <property type="entry name" value="Pyrv/PenolPyrv_kinase-like_dom"/>
</dbReference>
<keyword evidence="6" id="KW-0479">Metal-binding</keyword>
<evidence type="ECO:0000256" key="4">
    <source>
        <dbReference type="ARBA" id="ARBA00012142"/>
    </source>
</evidence>
<keyword evidence="7" id="KW-0547">Nucleotide-binding</keyword>
<evidence type="ECO:0000256" key="2">
    <source>
        <dbReference type="ARBA" id="ARBA00004997"/>
    </source>
</evidence>
<dbReference type="PRINTS" id="PR01050">
    <property type="entry name" value="PYRUVTKNASE"/>
</dbReference>
<dbReference type="GO" id="GO:0000287">
    <property type="term" value="F:magnesium ion binding"/>
    <property type="evidence" value="ECO:0007669"/>
    <property type="project" value="InterPro"/>
</dbReference>
<dbReference type="PANTHER" id="PTHR11817">
    <property type="entry name" value="PYRUVATE KINASE"/>
    <property type="match status" value="1"/>
</dbReference>
<evidence type="ECO:0000313" key="21">
    <source>
        <dbReference type="Proteomes" id="UP000747110"/>
    </source>
</evidence>
<evidence type="ECO:0000256" key="11">
    <source>
        <dbReference type="ARBA" id="ARBA00023152"/>
    </source>
</evidence>
<dbReference type="OrthoDB" id="108365at2759"/>
<dbReference type="UniPathway" id="UPA00109">
    <property type="reaction ID" value="UER00188"/>
</dbReference>
<evidence type="ECO:0000256" key="7">
    <source>
        <dbReference type="ARBA" id="ARBA00022741"/>
    </source>
</evidence>
<dbReference type="Proteomes" id="UP000722791">
    <property type="component" value="Unassembled WGS sequence"/>
</dbReference>
<keyword evidence="10 14" id="KW-0460">Magnesium</keyword>
<evidence type="ECO:0000256" key="5">
    <source>
        <dbReference type="ARBA" id="ARBA00022679"/>
    </source>
</evidence>
<comment type="pathway">
    <text evidence="2 14">Carbohydrate degradation; glycolysis; pyruvate from D-glyceraldehyde 3-phosphate: step 5/5.</text>
</comment>
<evidence type="ECO:0000259" key="17">
    <source>
        <dbReference type="Pfam" id="PF02887"/>
    </source>
</evidence>
<gene>
    <name evidence="18" type="ORF">Vretifemale_807</name>
    <name evidence="19" type="ORF">Vretimale_10037</name>
</gene>
<feature type="domain" description="Pyruvate kinase C-terminal" evidence="17">
    <location>
        <begin position="404"/>
        <end position="573"/>
    </location>
</feature>
<dbReference type="InterPro" id="IPR001697">
    <property type="entry name" value="Pyr_Knase"/>
</dbReference>
<sequence length="618" mass="67097">MDSRLAHHTSFFQPPKSFLSILEEDKDLSVPASTKLGCTLGPQTRSVEVLEQLLQAGMTIARFDFSWGSMEYHQETLDNLRVAMRNTKRLCCTMLDTMGPEIIVLNRPEMPISLNAGQTLTLTCDKSVQASATVLPISYPTLTGTGLAPGSQVFVGQYLFTGSETSSVYLTVQEVRGDEAVCTCNNSCVLEGLALTVHIAHMRNEAPILADTDLAAIRQWGAANKIDYVSVSFTRNAADMAVVRQVLDSCGLAQTRVMAKIENLEGILNSDEIIDASDSVLMSRGNLGICLDAEKMFLAQKKLLRACNLAGKPVMVTRVVDTMTDAPRPTRAEATDVANLVLDGADGILLGSETFRGKYPVQTVQTVLAICKQSELCFDNQSYYRSLMEYFGCYTLHPNLGKREALASSAVRAAAKINAALIIVFTVTGQTARLVAKYKPASPILTVVCADPHEAKAHNNDRYSSAGHDRSSSDGSSGGDRDEVALLQQQAQLQPDEQVVCPDIKSDGLKWTLMGEVQARQCLLYRGVLPIMADPDFALPGGAILDYAISYAKQVGMVRSGDKVVVSQCPRTGYSDVMEEAGVVKLITVDDHVMPSPVRFNHPLFVIGSMDPLTKHQD</sequence>
<dbReference type="SUPFAM" id="SSF52935">
    <property type="entry name" value="PK C-terminal domain-like"/>
    <property type="match status" value="2"/>
</dbReference>
<evidence type="ECO:0000313" key="18">
    <source>
        <dbReference type="EMBL" id="GIL69968.1"/>
    </source>
</evidence>
<proteinExistence type="inferred from homology"/>
<dbReference type="InterPro" id="IPR015806">
    <property type="entry name" value="Pyrv_Knase_insert_dom_sf"/>
</dbReference>
<dbReference type="SUPFAM" id="SSF51621">
    <property type="entry name" value="Phosphoenolpyruvate/pyruvate domain"/>
    <property type="match status" value="1"/>
</dbReference>
<evidence type="ECO:0000256" key="12">
    <source>
        <dbReference type="ARBA" id="ARBA00023317"/>
    </source>
</evidence>
<keyword evidence="5 14" id="KW-0808">Transferase</keyword>
<evidence type="ECO:0000256" key="8">
    <source>
        <dbReference type="ARBA" id="ARBA00022777"/>
    </source>
</evidence>
<evidence type="ECO:0000256" key="10">
    <source>
        <dbReference type="ARBA" id="ARBA00022842"/>
    </source>
</evidence>